<evidence type="ECO:0000313" key="4">
    <source>
        <dbReference type="EMBL" id="CUN77785.1"/>
    </source>
</evidence>
<evidence type="ECO:0000259" key="1">
    <source>
        <dbReference type="Pfam" id="PF01890"/>
    </source>
</evidence>
<dbReference type="GO" id="GO:0016787">
    <property type="term" value="F:hydrolase activity"/>
    <property type="evidence" value="ECO:0007669"/>
    <property type="project" value="UniProtKB-KW"/>
</dbReference>
<evidence type="ECO:0000259" key="3">
    <source>
        <dbReference type="Pfam" id="PF11761"/>
    </source>
</evidence>
<keyword evidence="5" id="KW-0378">Hydrolase</keyword>
<dbReference type="SUPFAM" id="SSF159672">
    <property type="entry name" value="CbiG N-terminal domain-like"/>
    <property type="match status" value="1"/>
</dbReference>
<name>A0A173ZRC5_9FIRM</name>
<dbReference type="InterPro" id="IPR002750">
    <property type="entry name" value="CobE/GbiG_C"/>
</dbReference>
<evidence type="ECO:0000313" key="7">
    <source>
        <dbReference type="Proteomes" id="UP000768180"/>
    </source>
</evidence>
<dbReference type="PANTHER" id="PTHR37477:SF1">
    <property type="entry name" value="COBALT-PRECORRIN-5A HYDROLASE"/>
    <property type="match status" value="1"/>
</dbReference>
<reference evidence="4 6" key="1">
    <citation type="submission" date="2015-09" db="EMBL/GenBank/DDBJ databases">
        <authorList>
            <consortium name="Pathogen Informatics"/>
        </authorList>
    </citation>
    <scope>NUCLEOTIDE SEQUENCE [LARGE SCALE GENOMIC DNA]</scope>
    <source>
        <strain evidence="4 6">2789STDY5608849</strain>
    </source>
</reference>
<feature type="domain" description="CobE/GbiG C-terminal" evidence="1">
    <location>
        <begin position="219"/>
        <end position="335"/>
    </location>
</feature>
<reference evidence="5 7" key="2">
    <citation type="journal article" date="2020" name="Cell Host Microbe">
        <title>Functional and Genomic Variation between Human-Derived Isolates of Lachnospiraceae Reveals Inter- and Intra-Species Diversity.</title>
        <authorList>
            <person name="Sorbara M.T."/>
            <person name="Littmann E.R."/>
            <person name="Fontana E."/>
            <person name="Moody T.U."/>
            <person name="Kohout C.E."/>
            <person name="Gjonbalaj M."/>
            <person name="Eaton V."/>
            <person name="Seok R."/>
            <person name="Leiner I.M."/>
            <person name="Pamer E.G."/>
        </authorList>
    </citation>
    <scope>NUCLEOTIDE SEQUENCE [LARGE SCALE GENOMIC DNA]</scope>
    <source>
        <strain evidence="5 7">MSK.14.54</strain>
    </source>
</reference>
<feature type="domain" description="Cobalamin synthesis G N-terminal" evidence="2">
    <location>
        <begin position="52"/>
        <end position="132"/>
    </location>
</feature>
<dbReference type="Pfam" id="PF11760">
    <property type="entry name" value="CbiG_N"/>
    <property type="match status" value="1"/>
</dbReference>
<dbReference type="InterPro" id="IPR038029">
    <property type="entry name" value="GbiG_N_sf"/>
</dbReference>
<dbReference type="Pfam" id="PF01890">
    <property type="entry name" value="CbiG_C"/>
    <property type="match status" value="1"/>
</dbReference>
<dbReference type="AlphaFoldDB" id="A0A173ZRC5"/>
<dbReference type="EMBL" id="JAAITQ010000004">
    <property type="protein sequence ID" value="NSE15395.1"/>
    <property type="molecule type" value="Genomic_DNA"/>
</dbReference>
<dbReference type="InterPro" id="IPR036518">
    <property type="entry name" value="CobE/GbiG_C_sf"/>
</dbReference>
<dbReference type="InterPro" id="IPR021745">
    <property type="entry name" value="CbiG_mid"/>
</dbReference>
<dbReference type="STRING" id="1150298.ERS852406_00664"/>
<evidence type="ECO:0000313" key="6">
    <source>
        <dbReference type="Proteomes" id="UP000095706"/>
    </source>
</evidence>
<dbReference type="Proteomes" id="UP000095706">
    <property type="component" value="Unassembled WGS sequence"/>
</dbReference>
<dbReference type="Gene3D" id="3.40.50.11220">
    <property type="match status" value="1"/>
</dbReference>
<dbReference type="InterPro" id="IPR052553">
    <property type="entry name" value="CbiG_hydrolase"/>
</dbReference>
<dbReference type="Gene3D" id="3.30.420.180">
    <property type="entry name" value="CobE/GbiG C-terminal domain"/>
    <property type="match status" value="1"/>
</dbReference>
<dbReference type="Proteomes" id="UP000768180">
    <property type="component" value="Unassembled WGS sequence"/>
</dbReference>
<dbReference type="EMBL" id="CYYV01000003">
    <property type="protein sequence ID" value="CUN77785.1"/>
    <property type="molecule type" value="Genomic_DNA"/>
</dbReference>
<dbReference type="GO" id="GO:0009236">
    <property type="term" value="P:cobalamin biosynthetic process"/>
    <property type="evidence" value="ECO:0007669"/>
    <property type="project" value="InterPro"/>
</dbReference>
<protein>
    <submittedName>
        <fullName evidence="4">Cobalamin biosynthesis protein CbiG</fullName>
    </submittedName>
    <submittedName>
        <fullName evidence="5">Cobalt-precorrin 5A hydrolase</fullName>
    </submittedName>
</protein>
<sequence length="343" mass="36698">MKIAIASFTRNGCVWNQKLCAALKKHSCEGYALEKYGKEAGIPAIAPSLPAWTERMFQEMDAILFIGACGIAVRSIAPYVKSKKTDPAVLCMDEQGKFVISLLSGHIGGANELTEEVAAVTGAVPVITTATDVNHKFAVDVFAVKNHCEICEMELAKEAAALLVDGKTVGFCSRFPVEGTKPEELIPEEAAKPSMGICITTSEEDSPYERTLHLIPKVITVGIGCKKNTPAGRIEEKVLAALAAAGISPKAVRQAASIDLKAQEPGILQLVEKYGWQYRTFSAEELETAEGEFTPSPFVKKITGIDNVCERSAVLAGGRLIKKKKAADGVTVALAAADWRAVF</sequence>
<feature type="domain" description="Cobalamin biosynthesis central region" evidence="3">
    <location>
        <begin position="137"/>
        <end position="216"/>
    </location>
</feature>
<dbReference type="InterPro" id="IPR021744">
    <property type="entry name" value="CbiG_N"/>
</dbReference>
<dbReference type="SUPFAM" id="SSF159664">
    <property type="entry name" value="CobE/GbiG C-terminal domain-like"/>
    <property type="match status" value="1"/>
</dbReference>
<dbReference type="RefSeq" id="WP_055218071.1">
    <property type="nucleotide sequence ID" value="NZ_CAXSRP010000001.1"/>
</dbReference>
<dbReference type="Pfam" id="PF11761">
    <property type="entry name" value="CbiG_mid"/>
    <property type="match status" value="1"/>
</dbReference>
<evidence type="ECO:0000259" key="2">
    <source>
        <dbReference type="Pfam" id="PF11760"/>
    </source>
</evidence>
<keyword evidence="7" id="KW-1185">Reference proteome</keyword>
<gene>
    <name evidence="4" type="ORF">ERS852406_00664</name>
    <name evidence="5" type="ORF">G5B05_02975</name>
</gene>
<evidence type="ECO:0000313" key="5">
    <source>
        <dbReference type="EMBL" id="NSE15395.1"/>
    </source>
</evidence>
<proteinExistence type="predicted"/>
<accession>A0A173ZRC5</accession>
<reference evidence="5" key="3">
    <citation type="submission" date="2020-02" db="EMBL/GenBank/DDBJ databases">
        <authorList>
            <person name="Littmann E."/>
            <person name="Sorbara M."/>
        </authorList>
    </citation>
    <scope>NUCLEOTIDE SEQUENCE</scope>
    <source>
        <strain evidence="5">MSK.14.54</strain>
    </source>
</reference>
<dbReference type="PANTHER" id="PTHR37477">
    <property type="entry name" value="COBALT-PRECORRIN-5A HYDROLASE"/>
    <property type="match status" value="1"/>
</dbReference>
<dbReference type="OrthoDB" id="9781023at2"/>
<organism evidence="4 6">
    <name type="scientific">Fusicatenibacter saccharivorans</name>
    <dbReference type="NCBI Taxonomy" id="1150298"/>
    <lineage>
        <taxon>Bacteria</taxon>
        <taxon>Bacillati</taxon>
        <taxon>Bacillota</taxon>
        <taxon>Clostridia</taxon>
        <taxon>Lachnospirales</taxon>
        <taxon>Lachnospiraceae</taxon>
        <taxon>Fusicatenibacter</taxon>
    </lineage>
</organism>